<dbReference type="HOGENOM" id="CLU_2665721_0_0_9"/>
<name>G9YLB1_FLAPL</name>
<reference evidence="1 2" key="1">
    <citation type="submission" date="2011-08" db="EMBL/GenBank/DDBJ databases">
        <authorList>
            <person name="Weinstock G."/>
            <person name="Sodergren E."/>
            <person name="Clifton S."/>
            <person name="Fulton L."/>
            <person name="Fulton B."/>
            <person name="Courtney L."/>
            <person name="Fronick C."/>
            <person name="Harrison M."/>
            <person name="Strong C."/>
            <person name="Farmer C."/>
            <person name="Delahaunty K."/>
            <person name="Markovic C."/>
            <person name="Hall O."/>
            <person name="Minx P."/>
            <person name="Tomlinson C."/>
            <person name="Mitreva M."/>
            <person name="Hou S."/>
            <person name="Chen J."/>
            <person name="Wollam A."/>
            <person name="Pepin K.H."/>
            <person name="Johnson M."/>
            <person name="Bhonagiri V."/>
            <person name="Zhang X."/>
            <person name="Suruliraj S."/>
            <person name="Warren W."/>
            <person name="Chinwalla A."/>
            <person name="Mardis E.R."/>
            <person name="Wilson R.K."/>
        </authorList>
    </citation>
    <scope>NUCLEOTIDE SEQUENCE [LARGE SCALE GENOMIC DNA]</scope>
    <source>
        <strain evidence="1 2">ATCC 29863</strain>
    </source>
</reference>
<proteinExistence type="predicted"/>
<protein>
    <submittedName>
        <fullName evidence="1">Uncharacterized protein</fullName>
    </submittedName>
</protein>
<evidence type="ECO:0000313" key="1">
    <source>
        <dbReference type="EMBL" id="EHM54775.1"/>
    </source>
</evidence>
<organism evidence="1 2">
    <name type="scientific">Flavonifractor plautii ATCC 29863</name>
    <dbReference type="NCBI Taxonomy" id="411475"/>
    <lineage>
        <taxon>Bacteria</taxon>
        <taxon>Bacillati</taxon>
        <taxon>Bacillota</taxon>
        <taxon>Clostridia</taxon>
        <taxon>Eubacteriales</taxon>
        <taxon>Oscillospiraceae</taxon>
        <taxon>Flavonifractor</taxon>
    </lineage>
</organism>
<accession>G9YLB1</accession>
<dbReference type="Proteomes" id="UP000004459">
    <property type="component" value="Unassembled WGS sequence"/>
</dbReference>
<dbReference type="EMBL" id="AGCK01000024">
    <property type="protein sequence ID" value="EHM54775.1"/>
    <property type="molecule type" value="Genomic_DNA"/>
</dbReference>
<evidence type="ECO:0000313" key="2">
    <source>
        <dbReference type="Proteomes" id="UP000004459"/>
    </source>
</evidence>
<sequence>MGRSVAQTKINVKINNMCRLSETHETFSVEDYRDTNGTELCERAGNERQPPSLYNFIGAQSRFRAKQVNRSRITH</sequence>
<gene>
    <name evidence="1" type="ORF">HMPREF0372_00275</name>
</gene>
<comment type="caution">
    <text evidence="1">The sequence shown here is derived from an EMBL/GenBank/DDBJ whole genome shotgun (WGS) entry which is preliminary data.</text>
</comment>
<dbReference type="AlphaFoldDB" id="G9YLB1"/>